<evidence type="ECO:0000313" key="1">
    <source>
        <dbReference type="EMBL" id="KAF9499194.1"/>
    </source>
</evidence>
<comment type="caution">
    <text evidence="1">The sequence shown here is derived from an EMBL/GenBank/DDBJ whole genome shotgun (WGS) entry which is preliminary data.</text>
</comment>
<evidence type="ECO:0000313" key="2">
    <source>
        <dbReference type="Proteomes" id="UP000807025"/>
    </source>
</evidence>
<proteinExistence type="predicted"/>
<dbReference type="AlphaFoldDB" id="A0A9P6DID7"/>
<dbReference type="Proteomes" id="UP000807025">
    <property type="component" value="Unassembled WGS sequence"/>
</dbReference>
<dbReference type="EMBL" id="MU154533">
    <property type="protein sequence ID" value="KAF9499194.1"/>
    <property type="molecule type" value="Genomic_DNA"/>
</dbReference>
<organism evidence="1 2">
    <name type="scientific">Pleurotus eryngii</name>
    <name type="common">Boletus of the steppes</name>
    <dbReference type="NCBI Taxonomy" id="5323"/>
    <lineage>
        <taxon>Eukaryota</taxon>
        <taxon>Fungi</taxon>
        <taxon>Dikarya</taxon>
        <taxon>Basidiomycota</taxon>
        <taxon>Agaricomycotina</taxon>
        <taxon>Agaricomycetes</taxon>
        <taxon>Agaricomycetidae</taxon>
        <taxon>Agaricales</taxon>
        <taxon>Pleurotineae</taxon>
        <taxon>Pleurotaceae</taxon>
        <taxon>Pleurotus</taxon>
    </lineage>
</organism>
<gene>
    <name evidence="1" type="ORF">BDN71DRAFT_1428233</name>
</gene>
<keyword evidence="2" id="KW-1185">Reference proteome</keyword>
<name>A0A9P6DID7_PLEER</name>
<dbReference type="OrthoDB" id="3266031at2759"/>
<sequence>MTAFKWPPDGNLKGFYHLTPISNPSTFCNISNVLHLKHNLFCATDTYSNETIGKLVFLEHSLCCAISNKEPEPEPEPQGLQAVLQQMQQNHTTLLATVNAARPESAAIAQANTAIAATAVQANAAAIAALDVRIGRIDVRLDGINKLDHPPPRSIKIMGPL</sequence>
<accession>A0A9P6DID7</accession>
<protein>
    <submittedName>
        <fullName evidence="1">Uncharacterized protein</fullName>
    </submittedName>
</protein>
<reference evidence="1" key="1">
    <citation type="submission" date="2020-11" db="EMBL/GenBank/DDBJ databases">
        <authorList>
            <consortium name="DOE Joint Genome Institute"/>
            <person name="Ahrendt S."/>
            <person name="Riley R."/>
            <person name="Andreopoulos W."/>
            <person name="Labutti K."/>
            <person name="Pangilinan J."/>
            <person name="Ruiz-Duenas F.J."/>
            <person name="Barrasa J.M."/>
            <person name="Sanchez-Garcia M."/>
            <person name="Camarero S."/>
            <person name="Miyauchi S."/>
            <person name="Serrano A."/>
            <person name="Linde D."/>
            <person name="Babiker R."/>
            <person name="Drula E."/>
            <person name="Ayuso-Fernandez I."/>
            <person name="Pacheco R."/>
            <person name="Padilla G."/>
            <person name="Ferreira P."/>
            <person name="Barriuso J."/>
            <person name="Kellner H."/>
            <person name="Castanera R."/>
            <person name="Alfaro M."/>
            <person name="Ramirez L."/>
            <person name="Pisabarro A.G."/>
            <person name="Kuo A."/>
            <person name="Tritt A."/>
            <person name="Lipzen A."/>
            <person name="He G."/>
            <person name="Yan M."/>
            <person name="Ng V."/>
            <person name="Cullen D."/>
            <person name="Martin F."/>
            <person name="Rosso M.-N."/>
            <person name="Henrissat B."/>
            <person name="Hibbett D."/>
            <person name="Martinez A.T."/>
            <person name="Grigoriev I.V."/>
        </authorList>
    </citation>
    <scope>NUCLEOTIDE SEQUENCE</scope>
    <source>
        <strain evidence="1">ATCC 90797</strain>
    </source>
</reference>